<protein>
    <submittedName>
        <fullName evidence="3">Uncharacterized protein LOC108567864</fullName>
    </submittedName>
</protein>
<organism evidence="2 3">
    <name type="scientific">Nicrophorus vespilloides</name>
    <name type="common">Boreal carrion beetle</name>
    <dbReference type="NCBI Taxonomy" id="110193"/>
    <lineage>
        <taxon>Eukaryota</taxon>
        <taxon>Metazoa</taxon>
        <taxon>Ecdysozoa</taxon>
        <taxon>Arthropoda</taxon>
        <taxon>Hexapoda</taxon>
        <taxon>Insecta</taxon>
        <taxon>Pterygota</taxon>
        <taxon>Neoptera</taxon>
        <taxon>Endopterygota</taxon>
        <taxon>Coleoptera</taxon>
        <taxon>Polyphaga</taxon>
        <taxon>Staphyliniformia</taxon>
        <taxon>Silphidae</taxon>
        <taxon>Nicrophorinae</taxon>
        <taxon>Nicrophorus</taxon>
    </lineage>
</organism>
<gene>
    <name evidence="3" type="primary">LOC108567864</name>
</gene>
<dbReference type="Proteomes" id="UP000695000">
    <property type="component" value="Unplaced"/>
</dbReference>
<proteinExistence type="predicted"/>
<keyword evidence="2" id="KW-1185">Reference proteome</keyword>
<sequence length="458" mass="52502">MDINKARNELNGNNIDGLKTEDMFMDESDNDEFFDSSKINLTTKFWSQRKLNTEFSTSTPNKSCQIMQNLNIYNAKSTDYDPLEIVCHAPKYNGPFYTESKLKSLTVSEQIERIMNFHCKQSQNFQSYQRKSLVFAKWGKAIYPSNKVEESNENMDESAGEVEEETYISRGGRHMKRKIYTEDDEFQLLKKKKGKVESPKPKTKKMSNEEIMNKSSLFTDTPMKNSSATKTIEINTPTSKSNTVNANCSALNLKKSSKIVDQRKRCEILFDKCIEETNKSKKQEAEMNIFEESLKEISDDDMDYDLKITSSRIPRPSEPSFPDNNSSTSGIKKRVIPPVAGRRGYRRKQAYQLIDEPPQDNSDINNTIESIDFVKRNGRQNKKTTVCPICGKSFPQKEIEEHASTCGITAELEIENNLPNKDQAVSIVDSLICANCEQMFSVNTDYEVHVTECFRNKK</sequence>
<dbReference type="GeneID" id="108567864"/>
<reference evidence="3" key="1">
    <citation type="submission" date="2025-08" db="UniProtKB">
        <authorList>
            <consortium name="RefSeq"/>
        </authorList>
    </citation>
    <scope>IDENTIFICATION</scope>
    <source>
        <tissue evidence="3">Whole Larva</tissue>
    </source>
</reference>
<evidence type="ECO:0000256" key="1">
    <source>
        <dbReference type="SAM" id="MobiDB-lite"/>
    </source>
</evidence>
<evidence type="ECO:0000313" key="2">
    <source>
        <dbReference type="Proteomes" id="UP000695000"/>
    </source>
</evidence>
<feature type="region of interest" description="Disordered" evidence="1">
    <location>
        <begin position="310"/>
        <end position="332"/>
    </location>
</feature>
<evidence type="ECO:0000313" key="3">
    <source>
        <dbReference type="RefSeq" id="XP_017784063.1"/>
    </source>
</evidence>
<dbReference type="RefSeq" id="XP_017784063.1">
    <property type="nucleotide sequence ID" value="XM_017928574.1"/>
</dbReference>
<name>A0ABM1NB63_NICVS</name>
<accession>A0ABM1NB63</accession>